<dbReference type="SUPFAM" id="SSF46785">
    <property type="entry name" value="Winged helix' DNA-binding domain"/>
    <property type="match status" value="1"/>
</dbReference>
<dbReference type="Proteomes" id="UP000186601">
    <property type="component" value="Unassembled WGS sequence"/>
</dbReference>
<evidence type="ECO:0000313" key="5">
    <source>
        <dbReference type="Proteomes" id="UP000186601"/>
    </source>
</evidence>
<evidence type="ECO:0000256" key="3">
    <source>
        <dbReference type="ARBA" id="ARBA00022691"/>
    </source>
</evidence>
<dbReference type="AlphaFoldDB" id="A0A2R6P1J0"/>
<dbReference type="EMBL" id="MLYV02000559">
    <property type="protein sequence ID" value="PSR83461.1"/>
    <property type="molecule type" value="Genomic_DNA"/>
</dbReference>
<organism evidence="4 5">
    <name type="scientific">Hermanssonia centrifuga</name>
    <dbReference type="NCBI Taxonomy" id="98765"/>
    <lineage>
        <taxon>Eukaryota</taxon>
        <taxon>Fungi</taxon>
        <taxon>Dikarya</taxon>
        <taxon>Basidiomycota</taxon>
        <taxon>Agaricomycotina</taxon>
        <taxon>Agaricomycetes</taxon>
        <taxon>Polyporales</taxon>
        <taxon>Meruliaceae</taxon>
        <taxon>Hermanssonia</taxon>
    </lineage>
</organism>
<dbReference type="PANTHER" id="PTHR43712:SF2">
    <property type="entry name" value="O-METHYLTRANSFERASE CICE"/>
    <property type="match status" value="1"/>
</dbReference>
<dbReference type="InterPro" id="IPR016461">
    <property type="entry name" value="COMT-like"/>
</dbReference>
<name>A0A2R6P1J0_9APHY</name>
<evidence type="ECO:0008006" key="6">
    <source>
        <dbReference type="Google" id="ProtNLM"/>
    </source>
</evidence>
<dbReference type="InterPro" id="IPR036390">
    <property type="entry name" value="WH_DNA-bd_sf"/>
</dbReference>
<proteinExistence type="predicted"/>
<dbReference type="Gene3D" id="3.40.50.150">
    <property type="entry name" value="Vaccinia Virus protein VP39"/>
    <property type="match status" value="1"/>
</dbReference>
<dbReference type="GO" id="GO:0008168">
    <property type="term" value="F:methyltransferase activity"/>
    <property type="evidence" value="ECO:0007669"/>
    <property type="project" value="UniProtKB-KW"/>
</dbReference>
<gene>
    <name evidence="4" type="ORF">PHLCEN_2v5733</name>
</gene>
<keyword evidence="3" id="KW-0949">S-adenosyl-L-methionine</keyword>
<comment type="caution">
    <text evidence="4">The sequence shown here is derived from an EMBL/GenBank/DDBJ whole genome shotgun (WGS) entry which is preliminary data.</text>
</comment>
<keyword evidence="1" id="KW-0489">Methyltransferase</keyword>
<dbReference type="SUPFAM" id="SSF53335">
    <property type="entry name" value="S-adenosyl-L-methionine-dependent methyltransferases"/>
    <property type="match status" value="1"/>
</dbReference>
<dbReference type="GO" id="GO:0032259">
    <property type="term" value="P:methylation"/>
    <property type="evidence" value="ECO:0007669"/>
    <property type="project" value="UniProtKB-KW"/>
</dbReference>
<sequence length="478" mass="51808">MKIFPIGFHQLKTSPVALHTDSALAELRALSNLINSSIDVIESSLASRGEKFPSPYEPFSKETESPRMAPDVRSASSNVVAAAAQLIASIRPPTSTIVITATQFHVPSCLRAAVEVHAAEVLRDIGLQGLHVKGIAAPTGVDSEKLGTKMAKLYAFSVNGTPARILRLLATNHIFTEVSPDVFANNRISSLLDTGKPIEEIINSPQDKYHGTVGIGALIEHATDDAFKTSSYLTDALTDPKWTSSEEPNQTALNLAFKTDLTAFEWFELPENARRLRRFGLAMKANQEMTPQDEILGGFEWKSLPPGAVIVDVGGGIGSMCLTLAKAHGHLSFVLQDREAIIKDAVKKAKITPAVFVLRAILHDWSDKYCIIILRHLRAAAGPKTQLVILDSIVSYACPEPSSSITGSSFPPPPAPLLANGGYANSRGYLMDMQMLIGFNGSERTVPQFDKIFDEGGWKLVKVHRRPGTFSHIIGVPK</sequence>
<accession>A0A2R6P1J0</accession>
<dbReference type="OrthoDB" id="2410195at2759"/>
<evidence type="ECO:0000256" key="1">
    <source>
        <dbReference type="ARBA" id="ARBA00022603"/>
    </source>
</evidence>
<dbReference type="PANTHER" id="PTHR43712">
    <property type="entry name" value="PUTATIVE (AFU_ORTHOLOGUE AFUA_4G14580)-RELATED"/>
    <property type="match status" value="1"/>
</dbReference>
<reference evidence="4 5" key="1">
    <citation type="submission" date="2018-02" db="EMBL/GenBank/DDBJ databases">
        <title>Genome sequence of the basidiomycete white-rot fungus Phlebia centrifuga.</title>
        <authorList>
            <person name="Granchi Z."/>
            <person name="Peng M."/>
            <person name="de Vries R.P."/>
            <person name="Hilden K."/>
            <person name="Makela M.R."/>
            <person name="Grigoriev I."/>
            <person name="Riley R."/>
        </authorList>
    </citation>
    <scope>NUCLEOTIDE SEQUENCE [LARGE SCALE GENOMIC DNA]</scope>
    <source>
        <strain evidence="4 5">FBCC195</strain>
    </source>
</reference>
<keyword evidence="5" id="KW-1185">Reference proteome</keyword>
<dbReference type="InterPro" id="IPR029063">
    <property type="entry name" value="SAM-dependent_MTases_sf"/>
</dbReference>
<evidence type="ECO:0000313" key="4">
    <source>
        <dbReference type="EMBL" id="PSR83461.1"/>
    </source>
</evidence>
<protein>
    <recommendedName>
        <fullName evidence="6">O-methyltransferase</fullName>
    </recommendedName>
</protein>
<evidence type="ECO:0000256" key="2">
    <source>
        <dbReference type="ARBA" id="ARBA00022679"/>
    </source>
</evidence>
<keyword evidence="2" id="KW-0808">Transferase</keyword>
<dbReference type="InterPro" id="IPR036388">
    <property type="entry name" value="WH-like_DNA-bd_sf"/>
</dbReference>
<dbReference type="Gene3D" id="1.10.10.10">
    <property type="entry name" value="Winged helix-like DNA-binding domain superfamily/Winged helix DNA-binding domain"/>
    <property type="match status" value="1"/>
</dbReference>
<dbReference type="PROSITE" id="PS51683">
    <property type="entry name" value="SAM_OMT_II"/>
    <property type="match status" value="1"/>
</dbReference>